<evidence type="ECO:0000259" key="3">
    <source>
        <dbReference type="PROSITE" id="PS50914"/>
    </source>
</evidence>
<dbReference type="GO" id="GO:0015627">
    <property type="term" value="C:type II protein secretion system complex"/>
    <property type="evidence" value="ECO:0007669"/>
    <property type="project" value="TreeGrafter"/>
</dbReference>
<evidence type="ECO:0000313" key="5">
    <source>
        <dbReference type="Proteomes" id="UP000057737"/>
    </source>
</evidence>
<keyword evidence="5" id="KW-1185">Reference proteome</keyword>
<dbReference type="GO" id="GO:0009306">
    <property type="term" value="P:protein secretion"/>
    <property type="evidence" value="ECO:0007669"/>
    <property type="project" value="InterPro"/>
</dbReference>
<dbReference type="PROSITE" id="PS50914">
    <property type="entry name" value="BON"/>
    <property type="match status" value="1"/>
</dbReference>
<evidence type="ECO:0000313" key="4">
    <source>
        <dbReference type="EMBL" id="KWV44752.1"/>
    </source>
</evidence>
<dbReference type="PANTHER" id="PTHR30332:SF17">
    <property type="entry name" value="TYPE IV PILIATION SYSTEM PROTEIN DR_0774-RELATED"/>
    <property type="match status" value="1"/>
</dbReference>
<dbReference type="PRINTS" id="PR00811">
    <property type="entry name" value="BCTERIALGSPD"/>
</dbReference>
<gene>
    <name evidence="4" type="ORF">AS156_01860</name>
</gene>
<keyword evidence="2" id="KW-0732">Signal</keyword>
<comment type="similarity">
    <text evidence="1">Belongs to the bacterial secretin family.</text>
</comment>
<feature type="signal peptide" evidence="2">
    <location>
        <begin position="1"/>
        <end position="29"/>
    </location>
</feature>
<protein>
    <submittedName>
        <fullName evidence="4">Secretin</fullName>
    </submittedName>
</protein>
<reference evidence="4 5" key="1">
    <citation type="submission" date="2015-11" db="EMBL/GenBank/DDBJ databases">
        <title>Draft Genome Sequence of the Strain BR 10303 (Bradyrhizobium sp.) isolated from nodules of Centrolobium paraense.</title>
        <authorList>
            <person name="Zelli J.E."/>
            <person name="Simoes-Araujo J.L."/>
            <person name="Barauna A.C."/>
            <person name="Silva K."/>
        </authorList>
    </citation>
    <scope>NUCLEOTIDE SEQUENCE [LARGE SCALE GENOMIC DNA]</scope>
    <source>
        <strain evidence="4 5">BR 10303</strain>
    </source>
</reference>
<dbReference type="OrthoDB" id="9775455at2"/>
<name>A0A120FGQ8_9BRAD</name>
<dbReference type="Pfam" id="PF13629">
    <property type="entry name" value="T2SS-T3SS_pil_N"/>
    <property type="match status" value="1"/>
</dbReference>
<feature type="chain" id="PRO_5007165294" evidence="2">
    <location>
        <begin position="30"/>
        <end position="493"/>
    </location>
</feature>
<dbReference type="PANTHER" id="PTHR30332">
    <property type="entry name" value="PROBABLE GENERAL SECRETION PATHWAY PROTEIN D"/>
    <property type="match status" value="1"/>
</dbReference>
<feature type="domain" description="BON" evidence="3">
    <location>
        <begin position="124"/>
        <end position="194"/>
    </location>
</feature>
<comment type="caution">
    <text evidence="4">The sequence shown here is derived from an EMBL/GenBank/DDBJ whole genome shotgun (WGS) entry which is preliminary data.</text>
</comment>
<proteinExistence type="inferred from homology"/>
<dbReference type="InterPro" id="IPR004845">
    <property type="entry name" value="T2SS_GspD_CS"/>
</dbReference>
<dbReference type="Pfam" id="PF04972">
    <property type="entry name" value="BON"/>
    <property type="match status" value="1"/>
</dbReference>
<dbReference type="Proteomes" id="UP000057737">
    <property type="component" value="Unassembled WGS sequence"/>
</dbReference>
<dbReference type="InterPro" id="IPR001775">
    <property type="entry name" value="GspD/PilQ"/>
</dbReference>
<sequence length="493" mass="51802">MRTHGMQCGANQRTRRTSLVRALSFSAVAAFTLNPALTPVMASDYRLAAPAGADGQMNARFLSLGVGKSVVIDLPRDIKDVLVADPKIANAVVRSAQRAYIIGATVGQTNIVFFDAAGQQIAAYDIAVKRDLNGIRAALRQVMPNADIQVEGIGDSIMLSGTASSPIEAQQANDIAMRLAGGADKVVNSIAVRGRDQVMLKVTVAEVQRSIIKQLGIDLSGTLNYGTAVVNFNNANPFTANNAPLVSGNAITTSFGSTPSVKATLRAMESAGVVRTLAEPNLTAISGESATFISGGEFPIPTGVTCQTSTTGAIGNCVQTVSFKKFGISLNFTPVVMSEGRISLRVMTEVSEVSSENALTGGQNGTTIPSIKTRRAETTLEIPSGGSMAMAGLIQQQTKQAINGLPGLASLPVLGTLFRSRDFVNNQTELMVLVTPYVVRAVAQKDLSRPDDGFANASDPQADLLGSINRIYGVPGRTEPARNYRGTYGFITD</sequence>
<dbReference type="InterPro" id="IPR032789">
    <property type="entry name" value="T2SS-T3SS_pil_N"/>
</dbReference>
<dbReference type="Pfam" id="PF00263">
    <property type="entry name" value="Secretin"/>
    <property type="match status" value="1"/>
</dbReference>
<accession>A0A120FGQ8</accession>
<evidence type="ECO:0000256" key="1">
    <source>
        <dbReference type="RuleBase" id="RU004003"/>
    </source>
</evidence>
<organism evidence="4 5">
    <name type="scientific">Bradyrhizobium macuxiense</name>
    <dbReference type="NCBI Taxonomy" id="1755647"/>
    <lineage>
        <taxon>Bacteria</taxon>
        <taxon>Pseudomonadati</taxon>
        <taxon>Pseudomonadota</taxon>
        <taxon>Alphaproteobacteria</taxon>
        <taxon>Hyphomicrobiales</taxon>
        <taxon>Nitrobacteraceae</taxon>
        <taxon>Bradyrhizobium</taxon>
    </lineage>
</organism>
<dbReference type="EMBL" id="LNCU01000127">
    <property type="protein sequence ID" value="KWV44752.1"/>
    <property type="molecule type" value="Genomic_DNA"/>
</dbReference>
<dbReference type="PROSITE" id="PS00875">
    <property type="entry name" value="T2SP_D"/>
    <property type="match status" value="1"/>
</dbReference>
<dbReference type="InterPro" id="IPR050810">
    <property type="entry name" value="Bact_Secretion_Sys_Channel"/>
</dbReference>
<dbReference type="InterPro" id="IPR004846">
    <property type="entry name" value="T2SS/T3SS_dom"/>
</dbReference>
<dbReference type="InterPro" id="IPR007055">
    <property type="entry name" value="BON_dom"/>
</dbReference>
<evidence type="ECO:0000256" key="2">
    <source>
        <dbReference type="SAM" id="SignalP"/>
    </source>
</evidence>
<dbReference type="AlphaFoldDB" id="A0A120FGQ8"/>